<dbReference type="InterPro" id="IPR048813">
    <property type="entry name" value="GP7-like"/>
</dbReference>
<comment type="caution">
    <text evidence="1">The sequence shown here is derived from an EMBL/GenBank/DDBJ whole genome shotgun (WGS) entry which is preliminary data.</text>
</comment>
<dbReference type="AlphaFoldDB" id="A0A0F9IVP8"/>
<dbReference type="NCBIfam" id="NF045672">
    <property type="entry name" value="MCP_gp7_epsi_15"/>
    <property type="match status" value="1"/>
</dbReference>
<dbReference type="Pfam" id="PF20911">
    <property type="entry name" value="GP7"/>
    <property type="match status" value="1"/>
</dbReference>
<gene>
    <name evidence="1" type="ORF">LCGC14_1532450</name>
</gene>
<proteinExistence type="predicted"/>
<sequence length="326" mass="36514">MSWTLAEQSKIETDPLRKSVLDTLIMETNLREMVPFETIGRLATTIVRYQDLPSFGYRKVNEAFAESTGHLEQKVESLALGGLDIDTDKVIARNKSTIADARALQQTMALKGAAYQFNWKFVAGDPSTDPEEFKGLRLRIDDVYDEGFVDQKIVSNDTDTGINNSSTTRFNFLDDLNKLLYAIKGHTPDVLLMNKKMLLAMRSLLLREKLLDTSRDMFDRRVDMYMGARMVDIGVRADQLTEIILNSETIAGAPSGGTECTSIYAAKFGVGDSFWGLEMYPLEVTDLGELQDKPTFRTRIDWPHGLADVDPRAMGRLYGIVPDSSA</sequence>
<name>A0A0F9IVP8_9ZZZZ</name>
<evidence type="ECO:0000313" key="1">
    <source>
        <dbReference type="EMBL" id="KKM61363.1"/>
    </source>
</evidence>
<reference evidence="1" key="1">
    <citation type="journal article" date="2015" name="Nature">
        <title>Complex archaea that bridge the gap between prokaryotes and eukaryotes.</title>
        <authorList>
            <person name="Spang A."/>
            <person name="Saw J.H."/>
            <person name="Jorgensen S.L."/>
            <person name="Zaremba-Niedzwiedzka K."/>
            <person name="Martijn J."/>
            <person name="Lind A.E."/>
            <person name="van Eijk R."/>
            <person name="Schleper C."/>
            <person name="Guy L."/>
            <person name="Ettema T.J."/>
        </authorList>
    </citation>
    <scope>NUCLEOTIDE SEQUENCE</scope>
</reference>
<accession>A0A0F9IVP8</accession>
<dbReference type="EMBL" id="LAZR01011498">
    <property type="protein sequence ID" value="KKM61363.1"/>
    <property type="molecule type" value="Genomic_DNA"/>
</dbReference>
<organism evidence="1">
    <name type="scientific">marine sediment metagenome</name>
    <dbReference type="NCBI Taxonomy" id="412755"/>
    <lineage>
        <taxon>unclassified sequences</taxon>
        <taxon>metagenomes</taxon>
        <taxon>ecological metagenomes</taxon>
    </lineage>
</organism>
<protein>
    <recommendedName>
        <fullName evidence="2">Major capsid protein</fullName>
    </recommendedName>
</protein>
<evidence type="ECO:0008006" key="2">
    <source>
        <dbReference type="Google" id="ProtNLM"/>
    </source>
</evidence>